<proteinExistence type="predicted"/>
<protein>
    <submittedName>
        <fullName evidence="2">Uncharacterized protein</fullName>
    </submittedName>
</protein>
<dbReference type="Proteomes" id="UP000430345">
    <property type="component" value="Unassembled WGS sequence"/>
</dbReference>
<dbReference type="AlphaFoldDB" id="A0A6I1MM55"/>
<reference evidence="2 3" key="1">
    <citation type="submission" date="2019-10" db="EMBL/GenBank/DDBJ databases">
        <title>The Genome Sequence of Clostridium tarantellae Isolated from Fish Brain.</title>
        <authorList>
            <person name="Bano L."/>
            <person name="Kiel M."/>
            <person name="Sales G."/>
            <person name="Doxey A.C."/>
            <person name="Mansfield M.J."/>
            <person name="Schiavone M."/>
            <person name="Rossetto O."/>
            <person name="Pirazzini M."/>
            <person name="Dobrindt U."/>
            <person name="Montecucco C."/>
        </authorList>
    </citation>
    <scope>NUCLEOTIDE SEQUENCE [LARGE SCALE GENOMIC DNA]</scope>
    <source>
        <strain evidence="2 3">DSM 3997</strain>
    </source>
</reference>
<gene>
    <name evidence="2" type="ORF">GBZ86_11890</name>
</gene>
<sequence length="292" mass="33937">MSRRELFVWFMCCTLGTWYVYFYGMKKSLMELRTKKGIIDSSSLELYNGEVSGLEKKYYFKCKTEMLLFTVFIVLCTVSIFKSCTSVDFTSFAGVGLAVVSLFFLLSLLVEAPIEGQFSRDKKHEVLLICFGKIKMFMLNKIVNKEYSMMRKSNEETLRIWIKDKGKIGALIIKLNGNTFIRMLPKDISDECLEELTVNFKEIAELYLDNYEELYDAVKLLFDKDLLSLGMKICDISSYLRDHNLTYNDTTIEEIKEKIRKKISKNEKSVYVNEIGVEEVDELLNGMNILIK</sequence>
<dbReference type="RefSeq" id="WP_152890940.1">
    <property type="nucleotide sequence ID" value="NZ_WHJC01000219.1"/>
</dbReference>
<name>A0A6I1MM55_9CLOT</name>
<evidence type="ECO:0000313" key="2">
    <source>
        <dbReference type="EMBL" id="MPQ44455.1"/>
    </source>
</evidence>
<keyword evidence="3" id="KW-1185">Reference proteome</keyword>
<keyword evidence="1" id="KW-0472">Membrane</keyword>
<dbReference type="EMBL" id="WHJC01000219">
    <property type="protein sequence ID" value="MPQ44455.1"/>
    <property type="molecule type" value="Genomic_DNA"/>
</dbReference>
<feature type="transmembrane region" description="Helical" evidence="1">
    <location>
        <begin position="66"/>
        <end position="83"/>
    </location>
</feature>
<evidence type="ECO:0000313" key="3">
    <source>
        <dbReference type="Proteomes" id="UP000430345"/>
    </source>
</evidence>
<feature type="transmembrane region" description="Helical" evidence="1">
    <location>
        <begin position="6"/>
        <end position="24"/>
    </location>
</feature>
<organism evidence="2 3">
    <name type="scientific">Clostridium tarantellae</name>
    <dbReference type="NCBI Taxonomy" id="39493"/>
    <lineage>
        <taxon>Bacteria</taxon>
        <taxon>Bacillati</taxon>
        <taxon>Bacillota</taxon>
        <taxon>Clostridia</taxon>
        <taxon>Eubacteriales</taxon>
        <taxon>Clostridiaceae</taxon>
        <taxon>Clostridium</taxon>
    </lineage>
</organism>
<keyword evidence="1" id="KW-0812">Transmembrane</keyword>
<feature type="transmembrane region" description="Helical" evidence="1">
    <location>
        <begin position="89"/>
        <end position="110"/>
    </location>
</feature>
<comment type="caution">
    <text evidence="2">The sequence shown here is derived from an EMBL/GenBank/DDBJ whole genome shotgun (WGS) entry which is preliminary data.</text>
</comment>
<accession>A0A6I1MM55</accession>
<keyword evidence="1" id="KW-1133">Transmembrane helix</keyword>
<evidence type="ECO:0000256" key="1">
    <source>
        <dbReference type="SAM" id="Phobius"/>
    </source>
</evidence>